<reference evidence="8 9" key="1">
    <citation type="journal article" date="2016" name="Front. Microbiol.">
        <title>Genomic Resource of Rice Seed Associated Bacteria.</title>
        <authorList>
            <person name="Midha S."/>
            <person name="Bansal K."/>
            <person name="Sharma S."/>
            <person name="Kumar N."/>
            <person name="Patil P.P."/>
            <person name="Chaudhry V."/>
            <person name="Patil P.B."/>
        </authorList>
    </citation>
    <scope>NUCLEOTIDE SEQUENCE [LARGE SCALE GENOMIC DNA]</scope>
    <source>
        <strain evidence="8 9">NS184</strain>
    </source>
</reference>
<dbReference type="GO" id="GO:0102559">
    <property type="term" value="F:peptide chain release factor N(5)-glutamine methyltransferase activity"/>
    <property type="evidence" value="ECO:0007669"/>
    <property type="project" value="UniProtKB-EC"/>
</dbReference>
<evidence type="ECO:0000256" key="2">
    <source>
        <dbReference type="ARBA" id="ARBA00022679"/>
    </source>
</evidence>
<dbReference type="InterPro" id="IPR050320">
    <property type="entry name" value="N5-glutamine_MTase"/>
</dbReference>
<dbReference type="InterPro" id="IPR007848">
    <property type="entry name" value="Small_mtfrase_dom"/>
</dbReference>
<feature type="domain" description="Release factor glutamine methyltransferase N-terminal" evidence="7">
    <location>
        <begin position="26"/>
        <end position="97"/>
    </location>
</feature>
<dbReference type="SUPFAM" id="SSF53335">
    <property type="entry name" value="S-adenosyl-L-methionine-dependent methyltransferases"/>
    <property type="match status" value="1"/>
</dbReference>
<dbReference type="GO" id="GO:0032259">
    <property type="term" value="P:methylation"/>
    <property type="evidence" value="ECO:0007669"/>
    <property type="project" value="UniProtKB-KW"/>
</dbReference>
<dbReference type="PROSITE" id="PS00092">
    <property type="entry name" value="N6_MTASE"/>
    <property type="match status" value="1"/>
</dbReference>
<comment type="similarity">
    <text evidence="5">Belongs to the protein N5-glutamine methyltransferase family. PrmC subfamily.</text>
</comment>
<evidence type="ECO:0000313" key="8">
    <source>
        <dbReference type="EMBL" id="KTR08078.1"/>
    </source>
</evidence>
<dbReference type="Gene3D" id="3.40.50.150">
    <property type="entry name" value="Vaccinia Virus protein VP39"/>
    <property type="match status" value="1"/>
</dbReference>
<organism evidence="8 9">
    <name type="scientific">Curtobacterium luteum</name>
    <dbReference type="NCBI Taxonomy" id="33881"/>
    <lineage>
        <taxon>Bacteria</taxon>
        <taxon>Bacillati</taxon>
        <taxon>Actinomycetota</taxon>
        <taxon>Actinomycetes</taxon>
        <taxon>Micrococcales</taxon>
        <taxon>Microbacteriaceae</taxon>
        <taxon>Curtobacterium</taxon>
    </lineage>
</organism>
<dbReference type="OrthoDB" id="9800643at2"/>
<dbReference type="InterPro" id="IPR002052">
    <property type="entry name" value="DNA_methylase_N6_adenine_CS"/>
</dbReference>
<gene>
    <name evidence="5" type="primary">prmC</name>
    <name evidence="8" type="ORF">NS184_06565</name>
</gene>
<evidence type="ECO:0000259" key="6">
    <source>
        <dbReference type="Pfam" id="PF05175"/>
    </source>
</evidence>
<dbReference type="STRING" id="33881.NS184_06565"/>
<dbReference type="EMBL" id="LDQC01000036">
    <property type="protein sequence ID" value="KTR08078.1"/>
    <property type="molecule type" value="Genomic_DNA"/>
</dbReference>
<feature type="domain" description="Methyltransferase small" evidence="6">
    <location>
        <begin position="138"/>
        <end position="215"/>
    </location>
</feature>
<dbReference type="GO" id="GO:0003676">
    <property type="term" value="F:nucleic acid binding"/>
    <property type="evidence" value="ECO:0007669"/>
    <property type="project" value="InterPro"/>
</dbReference>
<dbReference type="PATRIC" id="fig|33881.3.peg.1613"/>
<dbReference type="Pfam" id="PF05175">
    <property type="entry name" value="MTS"/>
    <property type="match status" value="1"/>
</dbReference>
<dbReference type="CDD" id="cd02440">
    <property type="entry name" value="AdoMet_MTases"/>
    <property type="match status" value="1"/>
</dbReference>
<proteinExistence type="inferred from homology"/>
<dbReference type="Pfam" id="PF17827">
    <property type="entry name" value="PrmC_N"/>
    <property type="match status" value="1"/>
</dbReference>
<accession>A0A175RXP3</accession>
<evidence type="ECO:0000313" key="9">
    <source>
        <dbReference type="Proteomes" id="UP000078252"/>
    </source>
</evidence>
<dbReference type="InterPro" id="IPR004556">
    <property type="entry name" value="HemK-like"/>
</dbReference>
<feature type="binding site" evidence="5">
    <location>
        <position position="167"/>
    </location>
    <ligand>
        <name>S-adenosyl-L-methionine</name>
        <dbReference type="ChEBI" id="CHEBI:59789"/>
    </ligand>
</feature>
<dbReference type="Gene3D" id="1.10.8.10">
    <property type="entry name" value="DNA helicase RuvA subunit, C-terminal domain"/>
    <property type="match status" value="1"/>
</dbReference>
<dbReference type="Proteomes" id="UP000078252">
    <property type="component" value="Unassembled WGS sequence"/>
</dbReference>
<feature type="binding site" evidence="5">
    <location>
        <begin position="144"/>
        <end position="148"/>
    </location>
    <ligand>
        <name>S-adenosyl-L-methionine</name>
        <dbReference type="ChEBI" id="CHEBI:59789"/>
    </ligand>
</feature>
<feature type="binding site" evidence="5">
    <location>
        <position position="211"/>
    </location>
    <ligand>
        <name>S-adenosyl-L-methionine</name>
        <dbReference type="ChEBI" id="CHEBI:59789"/>
    </ligand>
</feature>
<dbReference type="EC" id="2.1.1.297" evidence="5"/>
<feature type="binding site" evidence="5">
    <location>
        <begin position="211"/>
        <end position="214"/>
    </location>
    <ligand>
        <name>substrate</name>
    </ligand>
</feature>
<keyword evidence="1 5" id="KW-0489">Methyltransferase</keyword>
<name>A0A175RXP3_9MICO</name>
<protein>
    <recommendedName>
        <fullName evidence="5">Release factor glutamine methyltransferase</fullName>
        <shortName evidence="5">RF MTase</shortName>
        <ecNumber evidence="5">2.1.1.297</ecNumber>
    </recommendedName>
    <alternativeName>
        <fullName evidence="5">N5-glutamine methyltransferase PrmC</fullName>
    </alternativeName>
    <alternativeName>
        <fullName evidence="5">Protein-(glutamine-N5) MTase PrmC</fullName>
    </alternativeName>
    <alternativeName>
        <fullName evidence="5">Protein-glutamine N-methyltransferase PrmC</fullName>
    </alternativeName>
</protein>
<dbReference type="InterPro" id="IPR040758">
    <property type="entry name" value="PrmC_N"/>
</dbReference>
<evidence type="ECO:0000259" key="7">
    <source>
        <dbReference type="Pfam" id="PF17827"/>
    </source>
</evidence>
<dbReference type="PANTHER" id="PTHR18895:SF74">
    <property type="entry name" value="MTRF1L RELEASE FACTOR GLUTAMINE METHYLTRANSFERASE"/>
    <property type="match status" value="1"/>
</dbReference>
<keyword evidence="2 5" id="KW-0808">Transferase</keyword>
<comment type="function">
    <text evidence="5">Methylates the class 1 translation termination release factors RF1/PrfA and RF2/PrfB on the glutamine residue of the universally conserved GGQ motif.</text>
</comment>
<dbReference type="HAMAP" id="MF_02126">
    <property type="entry name" value="RF_methyltr_PrmC"/>
    <property type="match status" value="1"/>
</dbReference>
<comment type="caution">
    <text evidence="5">Lacks conserved residue(s) required for the propagation of feature annotation.</text>
</comment>
<comment type="caution">
    <text evidence="8">The sequence shown here is derived from an EMBL/GenBank/DDBJ whole genome shotgun (WGS) entry which is preliminary data.</text>
</comment>
<dbReference type="NCBIfam" id="TIGR00536">
    <property type="entry name" value="hemK_fam"/>
    <property type="match status" value="1"/>
</dbReference>
<dbReference type="NCBIfam" id="TIGR03534">
    <property type="entry name" value="RF_mod_PrmC"/>
    <property type="match status" value="1"/>
</dbReference>
<keyword evidence="3 5" id="KW-0949">S-adenosyl-L-methionine</keyword>
<evidence type="ECO:0000256" key="1">
    <source>
        <dbReference type="ARBA" id="ARBA00022603"/>
    </source>
</evidence>
<dbReference type="PANTHER" id="PTHR18895">
    <property type="entry name" value="HEMK METHYLTRANSFERASE"/>
    <property type="match status" value="1"/>
</dbReference>
<comment type="catalytic activity">
    <reaction evidence="4 5">
        <text>L-glutaminyl-[peptide chain release factor] + S-adenosyl-L-methionine = N(5)-methyl-L-glutaminyl-[peptide chain release factor] + S-adenosyl-L-homocysteine + H(+)</text>
        <dbReference type="Rhea" id="RHEA:42896"/>
        <dbReference type="Rhea" id="RHEA-COMP:10271"/>
        <dbReference type="Rhea" id="RHEA-COMP:10272"/>
        <dbReference type="ChEBI" id="CHEBI:15378"/>
        <dbReference type="ChEBI" id="CHEBI:30011"/>
        <dbReference type="ChEBI" id="CHEBI:57856"/>
        <dbReference type="ChEBI" id="CHEBI:59789"/>
        <dbReference type="ChEBI" id="CHEBI:61891"/>
        <dbReference type="EC" id="2.1.1.297"/>
    </reaction>
</comment>
<evidence type="ECO:0000256" key="4">
    <source>
        <dbReference type="ARBA" id="ARBA00048391"/>
    </source>
</evidence>
<dbReference type="InterPro" id="IPR029063">
    <property type="entry name" value="SAM-dependent_MTases_sf"/>
</dbReference>
<dbReference type="AlphaFoldDB" id="A0A175RXP3"/>
<evidence type="ECO:0000256" key="3">
    <source>
        <dbReference type="ARBA" id="ARBA00022691"/>
    </source>
</evidence>
<dbReference type="RefSeq" id="WP_058725326.1">
    <property type="nucleotide sequence ID" value="NZ_LDQC01000036.1"/>
</dbReference>
<evidence type="ECO:0000256" key="5">
    <source>
        <dbReference type="HAMAP-Rule" id="MF_02126"/>
    </source>
</evidence>
<dbReference type="InterPro" id="IPR019874">
    <property type="entry name" value="RF_methyltr_PrmC"/>
</dbReference>
<sequence length="303" mass="31632">MSDLPSGGREAQPASDGPVTFAADRLLRESAAALGAAGVPTPQVDAELLLAWATDTSRGAVQARALTGGAIASEHVERFRHAIARRTTREPLQHITGEAHFRALTLAVGPGVFVPRPETEGVVQFGIDALRATALPAPVAVDLGSGSGAIAIAMDTEVPNAVVYAVERSTGALPWTRRNVEAHGGTVRLVEGDLADALPELDGTVSVVVSNPPYVPDDMVPVDPEVRDHDPSLALYGGADGLDAVRALTETAWRLLVPGGLLVVEHAEQQGADVRAVLAARGFRSPETHVDLTGRDRTTTATR</sequence>